<keyword evidence="5" id="KW-0449">Lipoprotein</keyword>
<feature type="compositionally biased region" description="Acidic residues" evidence="3">
    <location>
        <begin position="287"/>
        <end position="298"/>
    </location>
</feature>
<comment type="similarity">
    <text evidence="1">Belongs to the MlaA family.</text>
</comment>
<protein>
    <submittedName>
        <fullName evidence="5">VacJ family lipoprotein</fullName>
    </submittedName>
</protein>
<dbReference type="AlphaFoldDB" id="A0A8E4FA72"/>
<evidence type="ECO:0000256" key="4">
    <source>
        <dbReference type="SAM" id="SignalP"/>
    </source>
</evidence>
<sequence length="318" mass="35823">MRHFHYVWASLLSLGLISPVCANDSIDTSEFSATEDLKTSTAKIQTAQHPRLEALKELKNVKAKDLKVNANATQPESQKDPLQPLNRQIFAFNDVLDRHVARPLAVQYKDKVPSDVRGSYRQFRKNLGEPWNVVNQLIQGRPVRAAESLGRFTINTITSLGFADPARRLGLSAEEENFGTTLGYYGVPSGAYLVLPLFGPSTFRDGLGTIVDSQARPQKYLLEDHDRIYWADQALRGIDARSQLLDIEDVLQGDKYAAIRDIYLQRKNFAIAEKKGLESESMFIEDDLDSTEYDEVPEDNQNNSTDEMQNDDVKPTTK</sequence>
<evidence type="ECO:0000256" key="2">
    <source>
        <dbReference type="ARBA" id="ARBA00022729"/>
    </source>
</evidence>
<evidence type="ECO:0000256" key="3">
    <source>
        <dbReference type="SAM" id="MobiDB-lite"/>
    </source>
</evidence>
<dbReference type="PANTHER" id="PTHR30035">
    <property type="entry name" value="LIPOPROTEIN VACJ-RELATED"/>
    <property type="match status" value="1"/>
</dbReference>
<accession>A0A8E4FA72</accession>
<evidence type="ECO:0000313" key="5">
    <source>
        <dbReference type="EMBL" id="NNH39844.1"/>
    </source>
</evidence>
<comment type="caution">
    <text evidence="5">The sequence shown here is derived from an EMBL/GenBank/DDBJ whole genome shotgun (WGS) entry which is preliminary data.</text>
</comment>
<dbReference type="GO" id="GO:0120010">
    <property type="term" value="P:intermembrane phospholipid transfer"/>
    <property type="evidence" value="ECO:0007669"/>
    <property type="project" value="TreeGrafter"/>
</dbReference>
<gene>
    <name evidence="5" type="ORF">HLH11_14670</name>
</gene>
<evidence type="ECO:0000256" key="1">
    <source>
        <dbReference type="ARBA" id="ARBA00010634"/>
    </source>
</evidence>
<reference evidence="5 6" key="1">
    <citation type="submission" date="2020-04" db="EMBL/GenBank/DDBJ databases">
        <title>Acinetobacter Taxon 24.</title>
        <authorList>
            <person name="Nemec A."/>
            <person name="Radolfova-Krizova L."/>
            <person name="Higgins P.G."/>
            <person name="Spanelova P."/>
        </authorList>
    </citation>
    <scope>NUCLEOTIDE SEQUENCE [LARGE SCALE GENOMIC DNA]</scope>
    <source>
        <strain evidence="5 6">ANC 4280</strain>
    </source>
</reference>
<dbReference type="PANTHER" id="PTHR30035:SF3">
    <property type="entry name" value="INTERMEMBRANE PHOSPHOLIPID TRANSPORT SYSTEM LIPOPROTEIN MLAA"/>
    <property type="match status" value="1"/>
</dbReference>
<dbReference type="EMBL" id="JABERH010000037">
    <property type="protein sequence ID" value="NNH39844.1"/>
    <property type="molecule type" value="Genomic_DNA"/>
</dbReference>
<evidence type="ECO:0000313" key="6">
    <source>
        <dbReference type="Proteomes" id="UP000532147"/>
    </source>
</evidence>
<dbReference type="PRINTS" id="PR01805">
    <property type="entry name" value="VACJLIPOPROT"/>
</dbReference>
<dbReference type="InterPro" id="IPR007428">
    <property type="entry name" value="MlaA"/>
</dbReference>
<organism evidence="5 6">
    <name type="scientific">Acinetobacter terrae</name>
    <dbReference type="NCBI Taxonomy" id="2731247"/>
    <lineage>
        <taxon>Bacteria</taxon>
        <taxon>Pseudomonadati</taxon>
        <taxon>Pseudomonadota</taxon>
        <taxon>Gammaproteobacteria</taxon>
        <taxon>Moraxellales</taxon>
        <taxon>Moraxellaceae</taxon>
        <taxon>Acinetobacter</taxon>
        <taxon>Acinetobacter Taxon 24</taxon>
    </lineage>
</organism>
<feature type="signal peptide" evidence="4">
    <location>
        <begin position="1"/>
        <end position="22"/>
    </location>
</feature>
<feature type="region of interest" description="Disordered" evidence="3">
    <location>
        <begin position="287"/>
        <end position="318"/>
    </location>
</feature>
<dbReference type="Pfam" id="PF04333">
    <property type="entry name" value="MlaA"/>
    <property type="match status" value="1"/>
</dbReference>
<proteinExistence type="inferred from homology"/>
<dbReference type="RefSeq" id="WP_171535234.1">
    <property type="nucleotide sequence ID" value="NZ_JABERH010000037.1"/>
</dbReference>
<keyword evidence="2 4" id="KW-0732">Signal</keyword>
<name>A0A8E4FA72_9GAMM</name>
<dbReference type="Proteomes" id="UP000532147">
    <property type="component" value="Unassembled WGS sequence"/>
</dbReference>
<dbReference type="GO" id="GO:0016020">
    <property type="term" value="C:membrane"/>
    <property type="evidence" value="ECO:0007669"/>
    <property type="project" value="InterPro"/>
</dbReference>
<feature type="chain" id="PRO_5034800804" evidence="4">
    <location>
        <begin position="23"/>
        <end position="318"/>
    </location>
</feature>